<sequence>MKKITFLMFLFLGAALVQAQTNLVTNGDFEAATIDPWFGNAANKQTEGGNSFNFANVETAGNAFDVNLSQELEIVQNRTYTLTFEASSDRERSMLAGIGLNGPPFDADVKTVNLTTTTQTFTLTLSSATFGSPQSRVIFDMGADTGTVVIDNVVLIDETGDSGGAGAELVVNGDFEAATIDPWFGNAANKQTEGNNSFNFANVEQAGDAFAVNLSQVLTIEQGETYTMIFDASSDRNRTILAGIGLNEAPFDATVESVALTTENQTFTLVLTATNFGGANSRVIFDMGAEVGVVVLDNVSLVKNAGGGGGGNTDAVPTVSAPTPPARNSQDYFSVYSDAYADQEGVVFGAFGVGSQDFETVIIDGDNFIKATLNQPASQFLFADWGTTVNTSDKTMFHFDYWTDTSLRTGLIVNPKFSNHVGNDGETSAFELNNPANTFGEWVSIDIPISTMNSIDAPNQRRDALRQFVLTVAGADNGSRVVYLDNIYLYKASTASVDEVDGSMFKVYPNPAQNVWNIESLSSPISSVAVYDVTGKLVIEHNEAAVSATIDASGLSQGLYIAKISSTDGEVRSIKLTKE</sequence>
<dbReference type="Gene3D" id="2.60.120.260">
    <property type="entry name" value="Galactose-binding domain-like"/>
    <property type="match status" value="2"/>
</dbReference>
<evidence type="ECO:0000259" key="4">
    <source>
        <dbReference type="Pfam" id="PF02018"/>
    </source>
</evidence>
<proteinExistence type="predicted"/>
<dbReference type="AlphaFoldDB" id="W8VTZ8"/>
<organism evidence="6 7">
    <name type="scientific">Nonlabens marinus S1-08</name>
    <dbReference type="NCBI Taxonomy" id="1454201"/>
    <lineage>
        <taxon>Bacteria</taxon>
        <taxon>Pseudomonadati</taxon>
        <taxon>Bacteroidota</taxon>
        <taxon>Flavobacteriia</taxon>
        <taxon>Flavobacteriales</taxon>
        <taxon>Flavobacteriaceae</taxon>
        <taxon>Nonlabens</taxon>
    </lineage>
</organism>
<dbReference type="Pfam" id="PF18962">
    <property type="entry name" value="Por_Secre_tail"/>
    <property type="match status" value="1"/>
</dbReference>
<reference evidence="6 7" key="1">
    <citation type="journal article" date="2014" name="Proc. Natl. Acad. Sci. U.S.A.">
        <title>Functional characterization of flavobacteria rhodopsins reveals a unique class of light-driven chloride pump in bacteria.</title>
        <authorList>
            <person name="Yoshizawa S."/>
            <person name="Kumagai Y."/>
            <person name="Kim H."/>
            <person name="Ogura Y."/>
            <person name="Hayashi T."/>
            <person name="Iwasaki W."/>
            <person name="DeLong E.F."/>
            <person name="Kogure K."/>
        </authorList>
    </citation>
    <scope>NUCLEOTIDE SEQUENCE [LARGE SCALE GENOMIC DNA]</scope>
    <source>
        <strain evidence="6 7">S1-08</strain>
    </source>
</reference>
<evidence type="ECO:0000256" key="2">
    <source>
        <dbReference type="ARBA" id="ARBA00022801"/>
    </source>
</evidence>
<evidence type="ECO:0000259" key="5">
    <source>
        <dbReference type="Pfam" id="PF18962"/>
    </source>
</evidence>
<evidence type="ECO:0000313" key="7">
    <source>
        <dbReference type="Proteomes" id="UP000031760"/>
    </source>
</evidence>
<dbReference type="RefSeq" id="WP_052476621.1">
    <property type="nucleotide sequence ID" value="NZ_AP014548.1"/>
</dbReference>
<dbReference type="STRING" id="1454201.NMS_0139"/>
<evidence type="ECO:0000313" key="6">
    <source>
        <dbReference type="EMBL" id="BAO54148.1"/>
    </source>
</evidence>
<evidence type="ECO:0000256" key="1">
    <source>
        <dbReference type="ARBA" id="ARBA00022729"/>
    </source>
</evidence>
<dbReference type="InterPro" id="IPR003305">
    <property type="entry name" value="CenC_carb-bd"/>
</dbReference>
<dbReference type="KEGG" id="nmf:NMS_0139"/>
<feature type="signal peptide" evidence="3">
    <location>
        <begin position="1"/>
        <end position="19"/>
    </location>
</feature>
<dbReference type="SUPFAM" id="SSF49785">
    <property type="entry name" value="Galactose-binding domain-like"/>
    <property type="match status" value="2"/>
</dbReference>
<accession>W8VTZ8</accession>
<dbReference type="NCBIfam" id="TIGR04183">
    <property type="entry name" value="Por_Secre_tail"/>
    <property type="match status" value="1"/>
</dbReference>
<keyword evidence="7" id="KW-1185">Reference proteome</keyword>
<dbReference type="HOGENOM" id="CLU_033799_0_0_10"/>
<gene>
    <name evidence="6" type="ORF">NMS_0139</name>
</gene>
<keyword evidence="2 6" id="KW-0378">Hydrolase</keyword>
<evidence type="ECO:0000256" key="3">
    <source>
        <dbReference type="SAM" id="SignalP"/>
    </source>
</evidence>
<feature type="domain" description="CBM-cenC" evidence="4">
    <location>
        <begin position="168"/>
        <end position="283"/>
    </location>
</feature>
<feature type="domain" description="CBM-cenC" evidence="4">
    <location>
        <begin position="22"/>
        <end position="128"/>
    </location>
</feature>
<dbReference type="InterPro" id="IPR008979">
    <property type="entry name" value="Galactose-bd-like_sf"/>
</dbReference>
<keyword evidence="1 3" id="KW-0732">Signal</keyword>
<protein>
    <submittedName>
        <fullName evidence="6">Glycosyl hydrolase, family 16</fullName>
    </submittedName>
</protein>
<name>W8VTZ8_9FLAO</name>
<feature type="chain" id="PRO_5004916034" evidence="3">
    <location>
        <begin position="20"/>
        <end position="579"/>
    </location>
</feature>
<dbReference type="OrthoDB" id="5381604at2"/>
<dbReference type="EMBL" id="AP014548">
    <property type="protein sequence ID" value="BAO54148.1"/>
    <property type="molecule type" value="Genomic_DNA"/>
</dbReference>
<dbReference type="InterPro" id="IPR026444">
    <property type="entry name" value="Secre_tail"/>
</dbReference>
<dbReference type="Pfam" id="PF02018">
    <property type="entry name" value="CBM_4_9"/>
    <property type="match status" value="2"/>
</dbReference>
<dbReference type="Proteomes" id="UP000031760">
    <property type="component" value="Chromosome"/>
</dbReference>
<feature type="domain" description="Secretion system C-terminal sorting" evidence="5">
    <location>
        <begin position="507"/>
        <end position="571"/>
    </location>
</feature>
<dbReference type="GO" id="GO:0016798">
    <property type="term" value="F:hydrolase activity, acting on glycosyl bonds"/>
    <property type="evidence" value="ECO:0007669"/>
    <property type="project" value="InterPro"/>
</dbReference>